<keyword evidence="2" id="KW-1185">Reference proteome</keyword>
<protein>
    <recommendedName>
        <fullName evidence="3">DUF3806 domain-containing protein</fullName>
    </recommendedName>
</protein>
<comment type="caution">
    <text evidence="1">The sequence shown here is derived from an EMBL/GenBank/DDBJ whole genome shotgun (WGS) entry which is preliminary data.</text>
</comment>
<proteinExistence type="predicted"/>
<evidence type="ECO:0000313" key="2">
    <source>
        <dbReference type="Proteomes" id="UP001500851"/>
    </source>
</evidence>
<sequence length="166" mass="18054">MCGLGSVAALRAPWPSGGIRGRLEAMARIEVHPDRVVVRLTASERALALRRRDVVISREAITSAVITDDPWVWLRGVRAFGAHLPRRLALGTWRSLGGRDFVVARSGRPAIVIDLDAPNGAETEPGWVAEYDDFARVILSTSHASELITALRLSDGDDVFTADTDD</sequence>
<dbReference type="Proteomes" id="UP001500851">
    <property type="component" value="Unassembled WGS sequence"/>
</dbReference>
<gene>
    <name evidence="1" type="ORF">GCM10009768_05060</name>
</gene>
<accession>A0ABN2L908</accession>
<organism evidence="1 2">
    <name type="scientific">Leucobacter iarius</name>
    <dbReference type="NCBI Taxonomy" id="333963"/>
    <lineage>
        <taxon>Bacteria</taxon>
        <taxon>Bacillati</taxon>
        <taxon>Actinomycetota</taxon>
        <taxon>Actinomycetes</taxon>
        <taxon>Micrococcales</taxon>
        <taxon>Microbacteriaceae</taxon>
        <taxon>Leucobacter</taxon>
    </lineage>
</organism>
<evidence type="ECO:0000313" key="1">
    <source>
        <dbReference type="EMBL" id="GAA1779164.1"/>
    </source>
</evidence>
<name>A0ABN2L908_9MICO</name>
<reference evidence="1 2" key="1">
    <citation type="journal article" date="2019" name="Int. J. Syst. Evol. Microbiol.">
        <title>The Global Catalogue of Microorganisms (GCM) 10K type strain sequencing project: providing services to taxonomists for standard genome sequencing and annotation.</title>
        <authorList>
            <consortium name="The Broad Institute Genomics Platform"/>
            <consortium name="The Broad Institute Genome Sequencing Center for Infectious Disease"/>
            <person name="Wu L."/>
            <person name="Ma J."/>
        </authorList>
    </citation>
    <scope>NUCLEOTIDE SEQUENCE [LARGE SCALE GENOMIC DNA]</scope>
    <source>
        <strain evidence="1 2">JCM 14736</strain>
    </source>
</reference>
<evidence type="ECO:0008006" key="3">
    <source>
        <dbReference type="Google" id="ProtNLM"/>
    </source>
</evidence>
<dbReference type="EMBL" id="BAAAOB010000001">
    <property type="protein sequence ID" value="GAA1779164.1"/>
    <property type="molecule type" value="Genomic_DNA"/>
</dbReference>